<protein>
    <recommendedName>
        <fullName evidence="1">DUF4283 domain-containing protein</fullName>
    </recommendedName>
</protein>
<evidence type="ECO:0000259" key="1">
    <source>
        <dbReference type="Pfam" id="PF14111"/>
    </source>
</evidence>
<reference evidence="2 3" key="1">
    <citation type="journal article" date="2023" name="Plants (Basel)">
        <title>Bridging the Gap: Combining Genomics and Transcriptomics Approaches to Understand Stylosanthes scabra, an Orphan Legume from the Brazilian Caatinga.</title>
        <authorList>
            <person name="Ferreira-Neto J.R.C."/>
            <person name="da Silva M.D."/>
            <person name="Binneck E."/>
            <person name="de Melo N.F."/>
            <person name="da Silva R.H."/>
            <person name="de Melo A.L.T.M."/>
            <person name="Pandolfi V."/>
            <person name="Bustamante F.O."/>
            <person name="Brasileiro-Vidal A.C."/>
            <person name="Benko-Iseppon A.M."/>
        </authorList>
    </citation>
    <scope>NUCLEOTIDE SEQUENCE [LARGE SCALE GENOMIC DNA]</scope>
    <source>
        <tissue evidence="2">Leaves</tissue>
    </source>
</reference>
<feature type="domain" description="DUF4283" evidence="1">
    <location>
        <begin position="29"/>
        <end position="100"/>
    </location>
</feature>
<dbReference type="EMBL" id="JASCZI010030344">
    <property type="protein sequence ID" value="MED6121579.1"/>
    <property type="molecule type" value="Genomic_DNA"/>
</dbReference>
<dbReference type="InterPro" id="IPR025558">
    <property type="entry name" value="DUF4283"/>
</dbReference>
<evidence type="ECO:0000313" key="3">
    <source>
        <dbReference type="Proteomes" id="UP001341840"/>
    </source>
</evidence>
<organism evidence="2 3">
    <name type="scientific">Stylosanthes scabra</name>
    <dbReference type="NCBI Taxonomy" id="79078"/>
    <lineage>
        <taxon>Eukaryota</taxon>
        <taxon>Viridiplantae</taxon>
        <taxon>Streptophyta</taxon>
        <taxon>Embryophyta</taxon>
        <taxon>Tracheophyta</taxon>
        <taxon>Spermatophyta</taxon>
        <taxon>Magnoliopsida</taxon>
        <taxon>eudicotyledons</taxon>
        <taxon>Gunneridae</taxon>
        <taxon>Pentapetalae</taxon>
        <taxon>rosids</taxon>
        <taxon>fabids</taxon>
        <taxon>Fabales</taxon>
        <taxon>Fabaceae</taxon>
        <taxon>Papilionoideae</taxon>
        <taxon>50 kb inversion clade</taxon>
        <taxon>dalbergioids sensu lato</taxon>
        <taxon>Dalbergieae</taxon>
        <taxon>Pterocarpus clade</taxon>
        <taxon>Stylosanthes</taxon>
    </lineage>
</organism>
<dbReference type="Pfam" id="PF14111">
    <property type="entry name" value="DUF4283"/>
    <property type="match status" value="1"/>
</dbReference>
<evidence type="ECO:0000313" key="2">
    <source>
        <dbReference type="EMBL" id="MED6121579.1"/>
    </source>
</evidence>
<proteinExistence type="predicted"/>
<dbReference type="PANTHER" id="PTHR31286:SF167">
    <property type="entry name" value="OS09G0268800 PROTEIN"/>
    <property type="match status" value="1"/>
</dbReference>
<comment type="caution">
    <text evidence="2">The sequence shown here is derived from an EMBL/GenBank/DDBJ whole genome shotgun (WGS) entry which is preliminary data.</text>
</comment>
<keyword evidence="3" id="KW-1185">Reference proteome</keyword>
<dbReference type="PANTHER" id="PTHR31286">
    <property type="entry name" value="GLYCINE-RICH CELL WALL STRUCTURAL PROTEIN 1.8-LIKE"/>
    <property type="match status" value="1"/>
</dbReference>
<accession>A0ABU6RCJ3</accession>
<dbReference type="InterPro" id="IPR040256">
    <property type="entry name" value="At4g02000-like"/>
</dbReference>
<gene>
    <name evidence="2" type="ORF">PIB30_031560</name>
</gene>
<sequence length="141" mass="16897">MEGSLATTAEDLKQNATNDEEEELFIYEEEKTINPSWVHNAMHYIWRKPEGFQMKEIEEKLYQFFFEKEGDMKRALKGSPWSFKNSWLLMKKWERNVNPSNMDFSKTEVNVQIWNLLEHCKTTKPERNLILILSCVNVIYK</sequence>
<dbReference type="Proteomes" id="UP001341840">
    <property type="component" value="Unassembled WGS sequence"/>
</dbReference>
<name>A0ABU6RCJ3_9FABA</name>